<reference evidence="7 8" key="1">
    <citation type="submission" date="2020-08" db="EMBL/GenBank/DDBJ databases">
        <title>Complete Genome Sequence of Effusibacillus dendaii Strain skT53, Isolated from Farmland soil.</title>
        <authorList>
            <person name="Konishi T."/>
            <person name="Kawasaki H."/>
        </authorList>
    </citation>
    <scope>NUCLEOTIDE SEQUENCE [LARGE SCALE GENOMIC DNA]</scope>
    <source>
        <strain evidence="8">skT53</strain>
    </source>
</reference>
<dbReference type="GO" id="GO:0006567">
    <property type="term" value="P:L-threonine catabolic process"/>
    <property type="evidence" value="ECO:0007669"/>
    <property type="project" value="TreeGrafter"/>
</dbReference>
<dbReference type="GO" id="GO:0008732">
    <property type="term" value="F:L-allo-threonine aldolase activity"/>
    <property type="evidence" value="ECO:0007669"/>
    <property type="project" value="TreeGrafter"/>
</dbReference>
<dbReference type="EMBL" id="AP023366">
    <property type="protein sequence ID" value="BCJ86306.1"/>
    <property type="molecule type" value="Genomic_DNA"/>
</dbReference>
<evidence type="ECO:0000259" key="6">
    <source>
        <dbReference type="Pfam" id="PF01212"/>
    </source>
</evidence>
<gene>
    <name evidence="7" type="ORF">skT53_12910</name>
</gene>
<protein>
    <submittedName>
        <fullName evidence="7">Threonine aldolase</fullName>
    </submittedName>
</protein>
<dbReference type="PANTHER" id="PTHR48097:SF9">
    <property type="entry name" value="L-THREONINE ALDOLASE"/>
    <property type="match status" value="1"/>
</dbReference>
<name>A0A7I8DBU0_9BACL</name>
<keyword evidence="3" id="KW-0663">Pyridoxal phosphate</keyword>
<dbReference type="NCBIfam" id="NF007825">
    <property type="entry name" value="PRK10534.1"/>
    <property type="match status" value="1"/>
</dbReference>
<evidence type="ECO:0000256" key="1">
    <source>
        <dbReference type="ARBA" id="ARBA00001933"/>
    </source>
</evidence>
<accession>A0A7I8DBU0</accession>
<sequence length="353" mass="38145">MQGVNVSLRIIDLRSDTVTHPTDAMRQAMAAAEVGDDVYGEDPTVNRLETLAAEKLGKEAALFVTSGTQGNQLAVLSHARAGEEVILEAESHLFYYEAAAASALAGVQTRPIVGVRGAMHPQEVERAIRGNDIHVPRTALICLENTHNRAGGAIVPLANMRSIYEMARQKNVPVHLDGARIFNAAVALGVDVREFTAYVDTVQICFSKGLSAPVGSLLAGSREFIEQARRWRKRLGGGMRQAGVIAAPAILALTEMVDRLAEDHANAKRLAHSLAEMKGLQLDPALVETNIVIADVSQTGLSAVQLLEKMKREGVLAADFGKSLIRFVTHKDVNQSDVEEAARRVHKALQTVW</sequence>
<dbReference type="PIRSF" id="PIRSF017617">
    <property type="entry name" value="Thr_aldolase"/>
    <property type="match status" value="1"/>
</dbReference>
<keyword evidence="8" id="KW-1185">Reference proteome</keyword>
<keyword evidence="4" id="KW-0456">Lyase</keyword>
<proteinExistence type="inferred from homology"/>
<evidence type="ECO:0000313" key="7">
    <source>
        <dbReference type="EMBL" id="BCJ86306.1"/>
    </source>
</evidence>
<dbReference type="FunFam" id="3.90.1150.10:FF:000041">
    <property type="entry name" value="Low-specificity L-threonine aldolase"/>
    <property type="match status" value="1"/>
</dbReference>
<dbReference type="AlphaFoldDB" id="A0A7I8DBU0"/>
<dbReference type="FunFam" id="3.40.640.10:FF:000030">
    <property type="entry name" value="Low-specificity L-threonine aldolase"/>
    <property type="match status" value="1"/>
</dbReference>
<dbReference type="InterPro" id="IPR023603">
    <property type="entry name" value="Low_specificity_L-TA-like"/>
</dbReference>
<evidence type="ECO:0000256" key="4">
    <source>
        <dbReference type="ARBA" id="ARBA00023239"/>
    </source>
</evidence>
<comment type="cofactor">
    <cofactor evidence="1">
        <name>pyridoxal 5'-phosphate</name>
        <dbReference type="ChEBI" id="CHEBI:597326"/>
    </cofactor>
</comment>
<dbReference type="Gene3D" id="3.90.1150.10">
    <property type="entry name" value="Aspartate Aminotransferase, domain 1"/>
    <property type="match status" value="1"/>
</dbReference>
<dbReference type="InterPro" id="IPR001597">
    <property type="entry name" value="ArAA_b-elim_lyase/Thr_aldolase"/>
</dbReference>
<dbReference type="KEGG" id="eff:skT53_12910"/>
<dbReference type="GO" id="GO:0006545">
    <property type="term" value="P:glycine biosynthetic process"/>
    <property type="evidence" value="ECO:0007669"/>
    <property type="project" value="TreeGrafter"/>
</dbReference>
<dbReference type="Gene3D" id="3.40.640.10">
    <property type="entry name" value="Type I PLP-dependent aspartate aminotransferase-like (Major domain)"/>
    <property type="match status" value="1"/>
</dbReference>
<dbReference type="InterPro" id="IPR015421">
    <property type="entry name" value="PyrdxlP-dep_Trfase_major"/>
</dbReference>
<evidence type="ECO:0000256" key="3">
    <source>
        <dbReference type="ARBA" id="ARBA00022898"/>
    </source>
</evidence>
<evidence type="ECO:0000256" key="5">
    <source>
        <dbReference type="PIRSR" id="PIRSR017617-1"/>
    </source>
</evidence>
<feature type="modified residue" description="N6-(pyridoxal phosphate)lysine" evidence="5">
    <location>
        <position position="208"/>
    </location>
</feature>
<dbReference type="Pfam" id="PF01212">
    <property type="entry name" value="Beta_elim_lyase"/>
    <property type="match status" value="1"/>
</dbReference>
<dbReference type="SUPFAM" id="SSF53383">
    <property type="entry name" value="PLP-dependent transferases"/>
    <property type="match status" value="1"/>
</dbReference>
<evidence type="ECO:0000313" key="8">
    <source>
        <dbReference type="Proteomes" id="UP000593802"/>
    </source>
</evidence>
<dbReference type="InterPro" id="IPR015424">
    <property type="entry name" value="PyrdxlP-dep_Trfase"/>
</dbReference>
<dbReference type="NCBIfam" id="NF041359">
    <property type="entry name" value="GntG_guanitoxin"/>
    <property type="match status" value="1"/>
</dbReference>
<dbReference type="GO" id="GO:0005829">
    <property type="term" value="C:cytosol"/>
    <property type="evidence" value="ECO:0007669"/>
    <property type="project" value="TreeGrafter"/>
</dbReference>
<dbReference type="PANTHER" id="PTHR48097">
    <property type="entry name" value="L-THREONINE ALDOLASE-RELATED"/>
    <property type="match status" value="1"/>
</dbReference>
<dbReference type="CDD" id="cd06502">
    <property type="entry name" value="TA_like"/>
    <property type="match status" value="1"/>
</dbReference>
<dbReference type="Proteomes" id="UP000593802">
    <property type="component" value="Chromosome"/>
</dbReference>
<dbReference type="InterPro" id="IPR015422">
    <property type="entry name" value="PyrdxlP-dep_Trfase_small"/>
</dbReference>
<feature type="domain" description="Aromatic amino acid beta-eliminating lyase/threonine aldolase" evidence="6">
    <location>
        <begin position="12"/>
        <end position="295"/>
    </location>
</feature>
<comment type="similarity">
    <text evidence="2">Belongs to the threonine aldolase family.</text>
</comment>
<evidence type="ECO:0000256" key="2">
    <source>
        <dbReference type="ARBA" id="ARBA00006966"/>
    </source>
</evidence>
<organism evidence="7 8">
    <name type="scientific">Effusibacillus dendaii</name>
    <dbReference type="NCBI Taxonomy" id="2743772"/>
    <lineage>
        <taxon>Bacteria</taxon>
        <taxon>Bacillati</taxon>
        <taxon>Bacillota</taxon>
        <taxon>Bacilli</taxon>
        <taxon>Bacillales</taxon>
        <taxon>Alicyclobacillaceae</taxon>
        <taxon>Effusibacillus</taxon>
    </lineage>
</organism>